<feature type="transmembrane region" description="Helical" evidence="8">
    <location>
        <begin position="403"/>
        <end position="429"/>
    </location>
</feature>
<feature type="transmembrane region" description="Helical" evidence="8">
    <location>
        <begin position="187"/>
        <end position="205"/>
    </location>
</feature>
<evidence type="ECO:0000256" key="1">
    <source>
        <dbReference type="ARBA" id="ARBA00004141"/>
    </source>
</evidence>
<dbReference type="KEGG" id="pfy:PFICI_09617"/>
<dbReference type="CDD" id="cd17323">
    <property type="entry name" value="MFS_Tpo1_MDR_like"/>
    <property type="match status" value="1"/>
</dbReference>
<dbReference type="GeneID" id="19274630"/>
<dbReference type="OMA" id="ILPISMY"/>
<feature type="domain" description="Major facilitator superfamily (MFS) profile" evidence="9">
    <location>
        <begin position="54"/>
        <end position="497"/>
    </location>
</feature>
<proteinExistence type="inferred from homology"/>
<gene>
    <name evidence="10" type="ORF">PFICI_09617</name>
</gene>
<keyword evidence="7 8" id="KW-0472">Membrane</keyword>
<dbReference type="Proteomes" id="UP000030651">
    <property type="component" value="Unassembled WGS sequence"/>
</dbReference>
<evidence type="ECO:0000256" key="6">
    <source>
        <dbReference type="ARBA" id="ARBA00022989"/>
    </source>
</evidence>
<protein>
    <recommendedName>
        <fullName evidence="9">Major facilitator superfamily (MFS) profile domain-containing protein</fullName>
    </recommendedName>
</protein>
<dbReference type="PROSITE" id="PS50850">
    <property type="entry name" value="MFS"/>
    <property type="match status" value="1"/>
</dbReference>
<dbReference type="GO" id="GO:0005886">
    <property type="term" value="C:plasma membrane"/>
    <property type="evidence" value="ECO:0007669"/>
    <property type="project" value="UniProtKB-SubCell"/>
</dbReference>
<dbReference type="EMBL" id="KI912114">
    <property type="protein sequence ID" value="ETS79764.1"/>
    <property type="molecule type" value="Genomic_DNA"/>
</dbReference>
<dbReference type="SUPFAM" id="SSF103473">
    <property type="entry name" value="MFS general substrate transporter"/>
    <property type="match status" value="1"/>
</dbReference>
<evidence type="ECO:0000256" key="3">
    <source>
        <dbReference type="ARBA" id="ARBA00008335"/>
    </source>
</evidence>
<feature type="transmembrane region" description="Helical" evidence="8">
    <location>
        <begin position="56"/>
        <end position="75"/>
    </location>
</feature>
<name>W3X187_PESFW</name>
<dbReference type="InterPro" id="IPR020846">
    <property type="entry name" value="MFS_dom"/>
</dbReference>
<evidence type="ECO:0000256" key="5">
    <source>
        <dbReference type="ARBA" id="ARBA00022692"/>
    </source>
</evidence>
<dbReference type="OrthoDB" id="5141738at2759"/>
<dbReference type="Gene3D" id="1.20.1250.20">
    <property type="entry name" value="MFS general substrate transporter like domains"/>
    <property type="match status" value="1"/>
</dbReference>
<dbReference type="Pfam" id="PF07690">
    <property type="entry name" value="MFS_1"/>
    <property type="match status" value="1"/>
</dbReference>
<feature type="transmembrane region" description="Helical" evidence="8">
    <location>
        <begin position="471"/>
        <end position="491"/>
    </location>
</feature>
<dbReference type="PANTHER" id="PTHR23502:SF74">
    <property type="entry name" value="MAJOR FACILITATOR SUPERFAMILY (MFS) PROFILE DOMAIN-CONTAINING PROTEIN"/>
    <property type="match status" value="1"/>
</dbReference>
<dbReference type="InterPro" id="IPR036259">
    <property type="entry name" value="MFS_trans_sf"/>
</dbReference>
<dbReference type="FunFam" id="1.20.1250.20:FF:000082">
    <property type="entry name" value="MFS multidrug transporter, putative"/>
    <property type="match status" value="1"/>
</dbReference>
<evidence type="ECO:0000259" key="9">
    <source>
        <dbReference type="PROSITE" id="PS50850"/>
    </source>
</evidence>
<feature type="transmembrane region" description="Helical" evidence="8">
    <location>
        <begin position="217"/>
        <end position="245"/>
    </location>
</feature>
<evidence type="ECO:0000256" key="8">
    <source>
        <dbReference type="SAM" id="Phobius"/>
    </source>
</evidence>
<feature type="transmembrane region" description="Helical" evidence="8">
    <location>
        <begin position="336"/>
        <end position="358"/>
    </location>
</feature>
<sequence>MSCEAPMETTSFAEMQRSVQVIGEGQMSGGCREVSLVHFTPDDPDNPYNWSKARKVVIVFTGILTVINSTLNSSLPSNAISFIAPDFGISTTGGNPQLVLPISIYLVGYVLGPLLFGPLSEVYGRRVPILLTYAGYTAFTLGTALSPNWAALIVFRLLAGICASAPLTIVGGMFADIYDDPVTRGRAIAFFMATITTAPSVAPAISGSLSENYSWRWTFWAAVIIAAASWIPLVFLPETFGPVILKKRARKMRKNMSEKGQAPVQSYAPIELEVKDWRHVVGVVLARPLRMMVTEPIVIAVCFYLAIIYAIFYMFFQAYPIVFKGIYGMSASTSGLMFLPISAGTCAALLLFFLYDAFLQRSRLKGKPWTQREESRRLPLACIGGPLLAISLLWMGWSAREDVHWLVPCLAGAPFGLGNLLIFMAFLNYLADAYKVFAASALAASACTRSVFGAVLPLATTSMYDNLGVGWASTLLAFVSLAMSALPFIFIRYGEVIRSNSTFCQMLKEKEAKDHEVSESS</sequence>
<keyword evidence="4" id="KW-1003">Cell membrane</keyword>
<evidence type="ECO:0000256" key="2">
    <source>
        <dbReference type="ARBA" id="ARBA00004236"/>
    </source>
</evidence>
<feature type="transmembrane region" description="Helical" evidence="8">
    <location>
        <begin position="98"/>
        <end position="117"/>
    </location>
</feature>
<feature type="transmembrane region" description="Helical" evidence="8">
    <location>
        <begin position="153"/>
        <end position="175"/>
    </location>
</feature>
<evidence type="ECO:0000256" key="4">
    <source>
        <dbReference type="ARBA" id="ARBA00022475"/>
    </source>
</evidence>
<evidence type="ECO:0000313" key="11">
    <source>
        <dbReference type="Proteomes" id="UP000030651"/>
    </source>
</evidence>
<keyword evidence="5 8" id="KW-0812">Transmembrane</keyword>
<reference evidence="11" key="1">
    <citation type="journal article" date="2015" name="BMC Genomics">
        <title>Genomic and transcriptomic analysis of the endophytic fungus Pestalotiopsis fici reveals its lifestyle and high potential for synthesis of natural products.</title>
        <authorList>
            <person name="Wang X."/>
            <person name="Zhang X."/>
            <person name="Liu L."/>
            <person name="Xiang M."/>
            <person name="Wang W."/>
            <person name="Sun X."/>
            <person name="Che Y."/>
            <person name="Guo L."/>
            <person name="Liu G."/>
            <person name="Guo L."/>
            <person name="Wang C."/>
            <person name="Yin W.B."/>
            <person name="Stadler M."/>
            <person name="Zhang X."/>
            <person name="Liu X."/>
        </authorList>
    </citation>
    <scope>NUCLEOTIDE SEQUENCE [LARGE SCALE GENOMIC DNA]</scope>
    <source>
        <strain evidence="11">W106-1 / CGMCC3.15140</strain>
    </source>
</reference>
<dbReference type="PANTHER" id="PTHR23502">
    <property type="entry name" value="MAJOR FACILITATOR SUPERFAMILY"/>
    <property type="match status" value="1"/>
</dbReference>
<dbReference type="GO" id="GO:0022857">
    <property type="term" value="F:transmembrane transporter activity"/>
    <property type="evidence" value="ECO:0007669"/>
    <property type="project" value="InterPro"/>
</dbReference>
<dbReference type="InterPro" id="IPR011701">
    <property type="entry name" value="MFS"/>
</dbReference>
<keyword evidence="11" id="KW-1185">Reference proteome</keyword>
<feature type="transmembrane region" description="Helical" evidence="8">
    <location>
        <begin position="436"/>
        <end position="459"/>
    </location>
</feature>
<evidence type="ECO:0000313" key="10">
    <source>
        <dbReference type="EMBL" id="ETS79764.1"/>
    </source>
</evidence>
<keyword evidence="6 8" id="KW-1133">Transmembrane helix</keyword>
<dbReference type="HOGENOM" id="CLU_008455_11_2_1"/>
<accession>W3X187</accession>
<dbReference type="eggNOG" id="KOG0255">
    <property type="taxonomic scope" value="Eukaryota"/>
</dbReference>
<dbReference type="AlphaFoldDB" id="W3X187"/>
<comment type="similarity">
    <text evidence="3">Belongs to the major facilitator superfamily.</text>
</comment>
<evidence type="ECO:0000256" key="7">
    <source>
        <dbReference type="ARBA" id="ARBA00023136"/>
    </source>
</evidence>
<feature type="transmembrane region" description="Helical" evidence="8">
    <location>
        <begin position="297"/>
        <end position="316"/>
    </location>
</feature>
<organism evidence="10 11">
    <name type="scientific">Pestalotiopsis fici (strain W106-1 / CGMCC3.15140)</name>
    <dbReference type="NCBI Taxonomy" id="1229662"/>
    <lineage>
        <taxon>Eukaryota</taxon>
        <taxon>Fungi</taxon>
        <taxon>Dikarya</taxon>
        <taxon>Ascomycota</taxon>
        <taxon>Pezizomycotina</taxon>
        <taxon>Sordariomycetes</taxon>
        <taxon>Xylariomycetidae</taxon>
        <taxon>Amphisphaeriales</taxon>
        <taxon>Sporocadaceae</taxon>
        <taxon>Pestalotiopsis</taxon>
    </lineage>
</organism>
<dbReference type="RefSeq" id="XP_007836389.1">
    <property type="nucleotide sequence ID" value="XM_007838198.1"/>
</dbReference>
<feature type="transmembrane region" description="Helical" evidence="8">
    <location>
        <begin position="378"/>
        <end position="397"/>
    </location>
</feature>
<comment type="subcellular location">
    <subcellularLocation>
        <location evidence="2">Cell membrane</location>
    </subcellularLocation>
    <subcellularLocation>
        <location evidence="1">Membrane</location>
        <topology evidence="1">Multi-pass membrane protein</topology>
    </subcellularLocation>
</comment>
<feature type="transmembrane region" description="Helical" evidence="8">
    <location>
        <begin position="129"/>
        <end position="147"/>
    </location>
</feature>
<dbReference type="InParanoid" id="W3X187"/>